<feature type="compositionally biased region" description="Basic and acidic residues" evidence="4">
    <location>
        <begin position="531"/>
        <end position="543"/>
    </location>
</feature>
<feature type="region of interest" description="Disordered" evidence="4">
    <location>
        <begin position="510"/>
        <end position="543"/>
    </location>
</feature>
<keyword evidence="1 6" id="KW-0238">DNA-binding</keyword>
<dbReference type="GO" id="GO:0046983">
    <property type="term" value="F:protein dimerization activity"/>
    <property type="evidence" value="ECO:0007669"/>
    <property type="project" value="InterPro"/>
</dbReference>
<feature type="region of interest" description="Disordered" evidence="4">
    <location>
        <begin position="136"/>
        <end position="157"/>
    </location>
</feature>
<organism evidence="6">
    <name type="scientific">Phaffia rhodozyma</name>
    <name type="common">Yeast</name>
    <name type="synonym">Xanthophyllomyces dendrorhous</name>
    <dbReference type="NCBI Taxonomy" id="264483"/>
    <lineage>
        <taxon>Eukaryota</taxon>
        <taxon>Fungi</taxon>
        <taxon>Dikarya</taxon>
        <taxon>Basidiomycota</taxon>
        <taxon>Agaricomycotina</taxon>
        <taxon>Tremellomycetes</taxon>
        <taxon>Cystofilobasidiales</taxon>
        <taxon>Mrakiaceae</taxon>
        <taxon>Phaffia</taxon>
    </lineage>
</organism>
<feature type="compositionally biased region" description="Low complexity" evidence="4">
    <location>
        <begin position="276"/>
        <end position="298"/>
    </location>
</feature>
<reference evidence="6" key="1">
    <citation type="submission" date="2014-08" db="EMBL/GenBank/DDBJ databases">
        <authorList>
            <person name="Sharma Rahul"/>
            <person name="Thines Marco"/>
        </authorList>
    </citation>
    <scope>NUCLEOTIDE SEQUENCE</scope>
</reference>
<feature type="compositionally biased region" description="Low complexity" evidence="4">
    <location>
        <begin position="60"/>
        <end position="72"/>
    </location>
</feature>
<dbReference type="GO" id="GO:0003700">
    <property type="term" value="F:DNA-binding transcription factor activity"/>
    <property type="evidence" value="ECO:0007669"/>
    <property type="project" value="InterPro"/>
</dbReference>
<evidence type="ECO:0000256" key="1">
    <source>
        <dbReference type="ARBA" id="ARBA00023125"/>
    </source>
</evidence>
<accession>A0A0F7SPX3</accession>
<feature type="region of interest" description="Disordered" evidence="4">
    <location>
        <begin position="235"/>
        <end position="406"/>
    </location>
</feature>
<protein>
    <submittedName>
        <fullName evidence="6">Helix-loop-helix dna-binding domain-containing protein</fullName>
    </submittedName>
</protein>
<name>A0A0F7SPX3_PHARH</name>
<sequence>MSTIGVPSKQTHPSAHPSGQVDSEVDGVIDHPDITTDSKSSLPAVPNASAVGQTNSSQTGGLRAGSAGAGASVRSDPHAPVQGDDQSEDHPSHLHLHQHHNGSTTTGGGTGHVPGHVHPSGIQVDVDVDVDGVEAEGTDRSHSHPHPHSQVELSDHVQGQVQVQPDDHVHHDGADGEGVGVGDHEPFDEMDAKAFWAALPIGDEHRPHPTTTIDELERLVSENAQVHVHVHPIHSHPEESDHHHHHHGHHHDVHHHHEHNEHDPYGPYSPAPDAPSAPESSLLQQQGSNSAAGSSSSGGQSGGQIRQGGMSANQMRQVSRSTGLRQTLPPGVAGGGGGGAGTGTGPDGGSSESLGGLGGQIRKLSESEPIGSTEGENSGGVGGVRRRTSNGVANVQNKKDNHKNVEKKRREKINAGIEALANYLPQVEKNKSTILQKAADYISHLKASETTNCEKWAMEKMMMDQAISDLKALVQAERHRRVDLEERVRLLEHELATEKDKVAASIGAADAGVGGTVGDSAGAGEVEGEDLSDRGLKRQRVDP</sequence>
<feature type="region of interest" description="Disordered" evidence="4">
    <location>
        <begin position="1"/>
        <end position="121"/>
    </location>
</feature>
<feature type="compositionally biased region" description="Gly residues" evidence="4">
    <location>
        <begin position="332"/>
        <end position="348"/>
    </location>
</feature>
<dbReference type="Gene3D" id="4.10.280.10">
    <property type="entry name" value="Helix-loop-helix DNA-binding domain"/>
    <property type="match status" value="1"/>
</dbReference>
<dbReference type="AlphaFoldDB" id="A0A0F7SPX3"/>
<feature type="domain" description="BHLH" evidence="5">
    <location>
        <begin position="397"/>
        <end position="445"/>
    </location>
</feature>
<dbReference type="GO" id="GO:0005634">
    <property type="term" value="C:nucleus"/>
    <property type="evidence" value="ECO:0007669"/>
    <property type="project" value="TreeGrafter"/>
</dbReference>
<dbReference type="SUPFAM" id="SSF47459">
    <property type="entry name" value="HLH, helix-loop-helix DNA-binding domain"/>
    <property type="match status" value="1"/>
</dbReference>
<dbReference type="Pfam" id="PF00010">
    <property type="entry name" value="HLH"/>
    <property type="match status" value="1"/>
</dbReference>
<dbReference type="GO" id="GO:0003677">
    <property type="term" value="F:DNA binding"/>
    <property type="evidence" value="ECO:0007669"/>
    <property type="project" value="UniProtKB-KW"/>
</dbReference>
<feature type="compositionally biased region" description="Polar residues" evidence="4">
    <location>
        <begin position="1"/>
        <end position="13"/>
    </location>
</feature>
<dbReference type="InterPro" id="IPR011598">
    <property type="entry name" value="bHLH_dom"/>
</dbReference>
<dbReference type="PANTHER" id="PTHR47787:SF1">
    <property type="entry name" value="CENTROMERE-BINDING PROTEIN 1"/>
    <property type="match status" value="1"/>
</dbReference>
<keyword evidence="2" id="KW-0539">Nucleus</keyword>
<dbReference type="SMR" id="A0A0F7SPX3"/>
<keyword evidence="3" id="KW-0175">Coiled coil</keyword>
<dbReference type="InterPro" id="IPR036638">
    <property type="entry name" value="HLH_DNA-bd_sf"/>
</dbReference>
<evidence type="ECO:0000256" key="3">
    <source>
        <dbReference type="SAM" id="Coils"/>
    </source>
</evidence>
<evidence type="ECO:0000256" key="2">
    <source>
        <dbReference type="ARBA" id="ARBA00023242"/>
    </source>
</evidence>
<dbReference type="EMBL" id="LN483142">
    <property type="protein sequence ID" value="CED82719.1"/>
    <property type="molecule type" value="Genomic_DNA"/>
</dbReference>
<dbReference type="InterPro" id="IPR047206">
    <property type="entry name" value="bHLHzip_scCBP1-like"/>
</dbReference>
<proteinExistence type="predicted"/>
<feature type="compositionally biased region" description="Polar residues" evidence="4">
    <location>
        <begin position="312"/>
        <end position="325"/>
    </location>
</feature>
<dbReference type="CDD" id="cd11398">
    <property type="entry name" value="bHLHzip_scCBP1"/>
    <property type="match status" value="1"/>
</dbReference>
<evidence type="ECO:0000259" key="5">
    <source>
        <dbReference type="PROSITE" id="PS50888"/>
    </source>
</evidence>
<evidence type="ECO:0000313" key="6">
    <source>
        <dbReference type="EMBL" id="CED82719.1"/>
    </source>
</evidence>
<dbReference type="SMART" id="SM00353">
    <property type="entry name" value="HLH"/>
    <property type="match status" value="1"/>
</dbReference>
<dbReference type="PANTHER" id="PTHR47787">
    <property type="entry name" value="CENTROMERE-BINDING PROTEIN 1"/>
    <property type="match status" value="1"/>
</dbReference>
<evidence type="ECO:0000256" key="4">
    <source>
        <dbReference type="SAM" id="MobiDB-lite"/>
    </source>
</evidence>
<feature type="compositionally biased region" description="Basic residues" evidence="4">
    <location>
        <begin position="243"/>
        <end position="257"/>
    </location>
</feature>
<feature type="compositionally biased region" description="Polar residues" evidence="4">
    <location>
        <begin position="50"/>
        <end position="59"/>
    </location>
</feature>
<dbReference type="PROSITE" id="PS50888">
    <property type="entry name" value="BHLH"/>
    <property type="match status" value="1"/>
</dbReference>
<feature type="coiled-coil region" evidence="3">
    <location>
        <begin position="467"/>
        <end position="501"/>
    </location>
</feature>